<feature type="region of interest" description="Disordered" evidence="1">
    <location>
        <begin position="1"/>
        <end position="29"/>
    </location>
</feature>
<evidence type="ECO:0000313" key="3">
    <source>
        <dbReference type="Proteomes" id="UP000053263"/>
    </source>
</evidence>
<name>A0A0C9T4M6_PLICR</name>
<feature type="compositionally biased region" description="Polar residues" evidence="1">
    <location>
        <begin position="7"/>
        <end position="17"/>
    </location>
</feature>
<feature type="region of interest" description="Disordered" evidence="1">
    <location>
        <begin position="100"/>
        <end position="187"/>
    </location>
</feature>
<dbReference type="Proteomes" id="UP000053263">
    <property type="component" value="Unassembled WGS sequence"/>
</dbReference>
<feature type="compositionally biased region" description="Basic and acidic residues" evidence="1">
    <location>
        <begin position="155"/>
        <end position="172"/>
    </location>
</feature>
<proteinExistence type="predicted"/>
<protein>
    <submittedName>
        <fullName evidence="2">Uncharacterized protein</fullName>
    </submittedName>
</protein>
<gene>
    <name evidence="2" type="ORF">PLICRDRAFT_47425</name>
</gene>
<sequence length="310" mass="33842">MKRDAQNENARNQNVDSPVQPRTRLHKGSRTVMDATLDGASDLQRIRQVLEGDPFIVKVGSHNAECACGMSIPLNRKETHRILQLWTSHLQAEHEIDQEYPQEGRQNVQLEEPESGGAPRGSKNNSKKEERPRRRAGNSGNAGGPPGENANGRARYPEKIHDRLKSTQKEQSEQLDNTSDHAYPTGKLPHGIIVVVDNVVQKQGAEATPGGGAAPENKLSDEIRAVLAARARGHRSDAGNVRPIQPPGKERGPGSTLPTHAGAANRSALTDRDDNGVEWHLDEEDGCWSITKHSNGGRLPVSCERSKARV</sequence>
<organism evidence="2 3">
    <name type="scientific">Plicaturopsis crispa FD-325 SS-3</name>
    <dbReference type="NCBI Taxonomy" id="944288"/>
    <lineage>
        <taxon>Eukaryota</taxon>
        <taxon>Fungi</taxon>
        <taxon>Dikarya</taxon>
        <taxon>Basidiomycota</taxon>
        <taxon>Agaricomycotina</taxon>
        <taxon>Agaricomycetes</taxon>
        <taxon>Agaricomycetidae</taxon>
        <taxon>Amylocorticiales</taxon>
        <taxon>Amylocorticiaceae</taxon>
        <taxon>Plicatura</taxon>
        <taxon>Plicaturopsis crispa</taxon>
    </lineage>
</organism>
<accession>A0A0C9T4M6</accession>
<feature type="region of interest" description="Disordered" evidence="1">
    <location>
        <begin position="230"/>
        <end position="274"/>
    </location>
</feature>
<keyword evidence="3" id="KW-1185">Reference proteome</keyword>
<dbReference type="HOGENOM" id="CLU_897474_0_0_1"/>
<evidence type="ECO:0000313" key="2">
    <source>
        <dbReference type="EMBL" id="KII83073.1"/>
    </source>
</evidence>
<reference evidence="2 3" key="1">
    <citation type="submission" date="2014-06" db="EMBL/GenBank/DDBJ databases">
        <title>Evolutionary Origins and Diversification of the Mycorrhizal Mutualists.</title>
        <authorList>
            <consortium name="DOE Joint Genome Institute"/>
            <consortium name="Mycorrhizal Genomics Consortium"/>
            <person name="Kohler A."/>
            <person name="Kuo A."/>
            <person name="Nagy L.G."/>
            <person name="Floudas D."/>
            <person name="Copeland A."/>
            <person name="Barry K.W."/>
            <person name="Cichocki N."/>
            <person name="Veneault-Fourrey C."/>
            <person name="LaButti K."/>
            <person name="Lindquist E.A."/>
            <person name="Lipzen A."/>
            <person name="Lundell T."/>
            <person name="Morin E."/>
            <person name="Murat C."/>
            <person name="Riley R."/>
            <person name="Ohm R."/>
            <person name="Sun H."/>
            <person name="Tunlid A."/>
            <person name="Henrissat B."/>
            <person name="Grigoriev I.V."/>
            <person name="Hibbett D.S."/>
            <person name="Martin F."/>
        </authorList>
    </citation>
    <scope>NUCLEOTIDE SEQUENCE [LARGE SCALE GENOMIC DNA]</scope>
    <source>
        <strain evidence="2 3">FD-325 SS-3</strain>
    </source>
</reference>
<dbReference type="AlphaFoldDB" id="A0A0C9T4M6"/>
<dbReference type="EMBL" id="KN832585">
    <property type="protein sequence ID" value="KII83073.1"/>
    <property type="molecule type" value="Genomic_DNA"/>
</dbReference>
<evidence type="ECO:0000256" key="1">
    <source>
        <dbReference type="SAM" id="MobiDB-lite"/>
    </source>
</evidence>